<accession>A0A0R0EGM3</accession>
<reference evidence="9 10" key="1">
    <citation type="journal article" date="2010" name="Nature">
        <title>Genome sequence of the palaeopolyploid soybean.</title>
        <authorList>
            <person name="Schmutz J."/>
            <person name="Cannon S.B."/>
            <person name="Schlueter J."/>
            <person name="Ma J."/>
            <person name="Mitros T."/>
            <person name="Nelson W."/>
            <person name="Hyten D.L."/>
            <person name="Song Q."/>
            <person name="Thelen J.J."/>
            <person name="Cheng J."/>
            <person name="Xu D."/>
            <person name="Hellsten U."/>
            <person name="May G.D."/>
            <person name="Yu Y."/>
            <person name="Sakurai T."/>
            <person name="Umezawa T."/>
            <person name="Bhattacharyya M.K."/>
            <person name="Sandhu D."/>
            <person name="Valliyodan B."/>
            <person name="Lindquist E."/>
            <person name="Peto M."/>
            <person name="Grant D."/>
            <person name="Shu S."/>
            <person name="Goodstein D."/>
            <person name="Barry K."/>
            <person name="Futrell-Griggs M."/>
            <person name="Abernathy B."/>
            <person name="Du J."/>
            <person name="Tian Z."/>
            <person name="Zhu L."/>
            <person name="Gill N."/>
            <person name="Joshi T."/>
            <person name="Libault M."/>
            <person name="Sethuraman A."/>
            <person name="Zhang X.-C."/>
            <person name="Shinozaki K."/>
            <person name="Nguyen H.T."/>
            <person name="Wing R.A."/>
            <person name="Cregan P."/>
            <person name="Specht J."/>
            <person name="Grimwood J."/>
            <person name="Rokhsar D."/>
            <person name="Stacey G."/>
            <person name="Shoemaker R.C."/>
            <person name="Jackson S.A."/>
        </authorList>
    </citation>
    <scope>NUCLEOTIDE SEQUENCE</scope>
    <source>
        <strain evidence="10">cv. Williams 82</strain>
        <tissue evidence="9">Callus</tissue>
    </source>
</reference>
<dbReference type="GO" id="GO:0005634">
    <property type="term" value="C:nucleus"/>
    <property type="evidence" value="ECO:0007669"/>
    <property type="project" value="UniProtKB-SubCell"/>
</dbReference>
<evidence type="ECO:0000256" key="3">
    <source>
        <dbReference type="ARBA" id="ARBA00022771"/>
    </source>
</evidence>
<keyword evidence="3" id="KW-0863">Zinc-finger</keyword>
<evidence type="ECO:0000313" key="11">
    <source>
        <dbReference type="Proteomes" id="UP000008827"/>
    </source>
</evidence>
<evidence type="ECO:0000256" key="5">
    <source>
        <dbReference type="ARBA" id="ARBA00023125"/>
    </source>
</evidence>
<evidence type="ECO:0000313" key="9">
    <source>
        <dbReference type="EMBL" id="KRG92917.1"/>
    </source>
</evidence>
<sequence length="382" mass="44565">MLGDYEIKKIDQSVVYEMISMMIIEQDLPFSFVEHRRFKELLQYLHPDVKVPSRCVATMNVNNLYEFEKKKMKCMLSKVPSRISLTFDVWTSCTSEEELKVIVPAVNKIRESIKYVKGLEGRMQVFKTCVAKVGGIHTKMGLRLDVITRWNSTFLMLESALIYQRAFCSLAFDDRSYSSCPTNEEWERGQKISSYSTSNLYFMQVWKIECLLLQNLSNEDELIRTMAIDMKTKFDKYWSDYNNVLSFGCILDSHCKIKLLKYCYSNLDPISCQAKLKVVEHELYILYNEYVQMYSKETRSNAGLSQDEDVSQMGKSQLDTYLEEANLSNKYHPNLDVLQYWKDNQAQFLDLSLLASDILSIKITTMTFESAFSIGLRVLNKY</sequence>
<dbReference type="GO" id="GO:0046983">
    <property type="term" value="F:protein dimerization activity"/>
    <property type="evidence" value="ECO:0007669"/>
    <property type="project" value="InterPro"/>
</dbReference>
<dbReference type="SUPFAM" id="SSF140996">
    <property type="entry name" value="Hermes dimerisation domain"/>
    <property type="match status" value="1"/>
</dbReference>
<keyword evidence="2" id="KW-0479">Metal-binding</keyword>
<dbReference type="PANTHER" id="PTHR46481">
    <property type="entry name" value="ZINC FINGER BED DOMAIN-CONTAINING PROTEIN 4"/>
    <property type="match status" value="1"/>
</dbReference>
<keyword evidence="4" id="KW-0862">Zinc</keyword>
<evidence type="ECO:0000259" key="7">
    <source>
        <dbReference type="Pfam" id="PF05699"/>
    </source>
</evidence>
<evidence type="ECO:0000259" key="8">
    <source>
        <dbReference type="Pfam" id="PF14372"/>
    </source>
</evidence>
<dbReference type="Proteomes" id="UP000008827">
    <property type="component" value="Chromosome 20"/>
</dbReference>
<dbReference type="GO" id="GO:0008270">
    <property type="term" value="F:zinc ion binding"/>
    <property type="evidence" value="ECO:0007669"/>
    <property type="project" value="UniProtKB-KW"/>
</dbReference>
<comment type="subcellular location">
    <subcellularLocation>
        <location evidence="1">Nucleus</location>
    </subcellularLocation>
</comment>
<evidence type="ECO:0008006" key="12">
    <source>
        <dbReference type="Google" id="ProtNLM"/>
    </source>
</evidence>
<evidence type="ECO:0000256" key="6">
    <source>
        <dbReference type="ARBA" id="ARBA00023242"/>
    </source>
</evidence>
<dbReference type="InterPro" id="IPR008906">
    <property type="entry name" value="HATC_C_dom"/>
</dbReference>
<dbReference type="Pfam" id="PF14372">
    <property type="entry name" value="hAT-like_RNase-H"/>
    <property type="match status" value="1"/>
</dbReference>
<proteinExistence type="predicted"/>
<evidence type="ECO:0000256" key="4">
    <source>
        <dbReference type="ARBA" id="ARBA00022833"/>
    </source>
</evidence>
<name>A0A0R0EGM3_SOYBN</name>
<dbReference type="Pfam" id="PF05699">
    <property type="entry name" value="Dimer_Tnp_hAT"/>
    <property type="match status" value="1"/>
</dbReference>
<keyword evidence="6" id="KW-0539">Nucleus</keyword>
<dbReference type="InterPro" id="IPR052035">
    <property type="entry name" value="ZnF_BED_domain_contain"/>
</dbReference>
<keyword evidence="11" id="KW-1185">Reference proteome</keyword>
<dbReference type="AlphaFoldDB" id="A0A0R0EGM3"/>
<dbReference type="SUPFAM" id="SSF53098">
    <property type="entry name" value="Ribonuclease H-like"/>
    <property type="match status" value="1"/>
</dbReference>
<evidence type="ECO:0000313" key="10">
    <source>
        <dbReference type="EnsemblPlants" id="KRG92917"/>
    </source>
</evidence>
<dbReference type="EnsemblPlants" id="KRG92917">
    <property type="protein sequence ID" value="KRG92917"/>
    <property type="gene ID" value="GLYMA_20G237600"/>
</dbReference>
<dbReference type="InterPro" id="IPR025525">
    <property type="entry name" value="hAT-like_transposase_RNase-H"/>
</dbReference>
<dbReference type="PANTHER" id="PTHR46481:SF10">
    <property type="entry name" value="ZINC FINGER BED DOMAIN-CONTAINING PROTEIN 39"/>
    <property type="match status" value="1"/>
</dbReference>
<reference evidence="10" key="2">
    <citation type="submission" date="2018-02" db="UniProtKB">
        <authorList>
            <consortium name="EnsemblPlants"/>
        </authorList>
    </citation>
    <scope>IDENTIFICATION</scope>
    <source>
        <strain evidence="10">Williams 82</strain>
    </source>
</reference>
<evidence type="ECO:0000256" key="1">
    <source>
        <dbReference type="ARBA" id="ARBA00004123"/>
    </source>
</evidence>
<dbReference type="EMBL" id="CM000853">
    <property type="protein sequence ID" value="KRG92917.1"/>
    <property type="molecule type" value="Genomic_DNA"/>
</dbReference>
<dbReference type="STRING" id="3847.A0A0R0EGM3"/>
<reference evidence="9" key="3">
    <citation type="submission" date="2018-07" db="EMBL/GenBank/DDBJ databases">
        <title>WGS assembly of Glycine max.</title>
        <authorList>
            <person name="Schmutz J."/>
            <person name="Cannon S."/>
            <person name="Schlueter J."/>
            <person name="Ma J."/>
            <person name="Mitros T."/>
            <person name="Nelson W."/>
            <person name="Hyten D."/>
            <person name="Song Q."/>
            <person name="Thelen J."/>
            <person name="Cheng J."/>
            <person name="Xu D."/>
            <person name="Hellsten U."/>
            <person name="May G."/>
            <person name="Yu Y."/>
            <person name="Sakurai T."/>
            <person name="Umezawa T."/>
            <person name="Bhattacharyya M."/>
            <person name="Sandhu D."/>
            <person name="Valliyodan B."/>
            <person name="Lindquist E."/>
            <person name="Peto M."/>
            <person name="Grant D."/>
            <person name="Shu S."/>
            <person name="Goodstein D."/>
            <person name="Barry K."/>
            <person name="Futrell-Griggs M."/>
            <person name="Abernathy B."/>
            <person name="Du J."/>
            <person name="Tian Z."/>
            <person name="Zhu L."/>
            <person name="Gill N."/>
            <person name="Joshi T."/>
            <person name="Libault M."/>
            <person name="Sethuraman A."/>
            <person name="Zhang X."/>
            <person name="Shinozaki K."/>
            <person name="Nguyen H."/>
            <person name="Wing R."/>
            <person name="Cregan P."/>
            <person name="Specht J."/>
            <person name="Grimwood J."/>
            <person name="Rokhsar D."/>
            <person name="Stacey G."/>
            <person name="Shoemaker R."/>
            <person name="Jackson S."/>
        </authorList>
    </citation>
    <scope>NUCLEOTIDE SEQUENCE</scope>
    <source>
        <tissue evidence="9">Callus</tissue>
    </source>
</reference>
<feature type="domain" description="HAT C-terminal dimerisation" evidence="7">
    <location>
        <begin position="318"/>
        <end position="382"/>
    </location>
</feature>
<dbReference type="Gramene" id="KRG92917">
    <property type="protein sequence ID" value="KRG92917"/>
    <property type="gene ID" value="GLYMA_20G237600"/>
</dbReference>
<gene>
    <name evidence="9" type="ORF">GLYMA_20G237600</name>
</gene>
<feature type="domain" description="hAT-like transposase RNase-H fold" evidence="8">
    <location>
        <begin position="193"/>
        <end position="290"/>
    </location>
</feature>
<evidence type="ECO:0000256" key="2">
    <source>
        <dbReference type="ARBA" id="ARBA00022723"/>
    </source>
</evidence>
<protein>
    <recommendedName>
        <fullName evidence="12">hAT-like transposase RNase-H fold domain-containing protein</fullName>
    </recommendedName>
</protein>
<dbReference type="GO" id="GO:0003677">
    <property type="term" value="F:DNA binding"/>
    <property type="evidence" value="ECO:0007669"/>
    <property type="project" value="UniProtKB-KW"/>
</dbReference>
<dbReference type="InterPro" id="IPR012337">
    <property type="entry name" value="RNaseH-like_sf"/>
</dbReference>
<organism evidence="9">
    <name type="scientific">Glycine max</name>
    <name type="common">Soybean</name>
    <name type="synonym">Glycine hispida</name>
    <dbReference type="NCBI Taxonomy" id="3847"/>
    <lineage>
        <taxon>Eukaryota</taxon>
        <taxon>Viridiplantae</taxon>
        <taxon>Streptophyta</taxon>
        <taxon>Embryophyta</taxon>
        <taxon>Tracheophyta</taxon>
        <taxon>Spermatophyta</taxon>
        <taxon>Magnoliopsida</taxon>
        <taxon>eudicotyledons</taxon>
        <taxon>Gunneridae</taxon>
        <taxon>Pentapetalae</taxon>
        <taxon>rosids</taxon>
        <taxon>fabids</taxon>
        <taxon>Fabales</taxon>
        <taxon>Fabaceae</taxon>
        <taxon>Papilionoideae</taxon>
        <taxon>50 kb inversion clade</taxon>
        <taxon>NPAAA clade</taxon>
        <taxon>indigoferoid/millettioid clade</taxon>
        <taxon>Phaseoleae</taxon>
        <taxon>Glycine</taxon>
        <taxon>Glycine subgen. Soja</taxon>
    </lineage>
</organism>
<keyword evidence="5" id="KW-0238">DNA-binding</keyword>
<dbReference type="InParanoid" id="A0A0R0EGM3"/>